<dbReference type="SUPFAM" id="SSF49899">
    <property type="entry name" value="Concanavalin A-like lectins/glucanases"/>
    <property type="match status" value="1"/>
</dbReference>
<dbReference type="AlphaFoldDB" id="A0A803L1F6"/>
<feature type="domain" description="GH16" evidence="5">
    <location>
        <begin position="12"/>
        <end position="154"/>
    </location>
</feature>
<feature type="active site" description="Proton donor" evidence="3">
    <location>
        <position position="104"/>
    </location>
</feature>
<dbReference type="GO" id="GO:0004553">
    <property type="term" value="F:hydrolase activity, hydrolyzing O-glycosyl compounds"/>
    <property type="evidence" value="ECO:0007669"/>
    <property type="project" value="InterPro"/>
</dbReference>
<dbReference type="Proteomes" id="UP000596660">
    <property type="component" value="Unplaced"/>
</dbReference>
<evidence type="ECO:0000256" key="3">
    <source>
        <dbReference type="PIRSR" id="PIRSR608264-1"/>
    </source>
</evidence>
<dbReference type="PRINTS" id="PR00737">
    <property type="entry name" value="GLHYDRLASE16"/>
</dbReference>
<keyword evidence="2" id="KW-0326">Glycosidase</keyword>
<dbReference type="EnsemblPlants" id="AUR62005694-RA">
    <property type="protein sequence ID" value="AUR62005694-RA:cds"/>
    <property type="gene ID" value="AUR62005694"/>
</dbReference>
<evidence type="ECO:0000259" key="5">
    <source>
        <dbReference type="PROSITE" id="PS51762"/>
    </source>
</evidence>
<evidence type="ECO:0000256" key="4">
    <source>
        <dbReference type="SAM" id="SignalP"/>
    </source>
</evidence>
<feature type="active site" description="Nucleophile" evidence="3">
    <location>
        <position position="100"/>
    </location>
</feature>
<dbReference type="InterPro" id="IPR044791">
    <property type="entry name" value="Beta-glucanase/XTH"/>
</dbReference>
<feature type="chain" id="PRO_5031403054" description="GH16 domain-containing protein" evidence="4">
    <location>
        <begin position="24"/>
        <end position="154"/>
    </location>
</feature>
<name>A0A803L1F6_CHEQI</name>
<reference evidence="6" key="2">
    <citation type="submission" date="2021-03" db="UniProtKB">
        <authorList>
            <consortium name="EnsemblPlants"/>
        </authorList>
    </citation>
    <scope>IDENTIFICATION</scope>
</reference>
<keyword evidence="7" id="KW-1185">Reference proteome</keyword>
<protein>
    <recommendedName>
        <fullName evidence="5">GH16 domain-containing protein</fullName>
    </recommendedName>
</protein>
<organism evidence="6 7">
    <name type="scientific">Chenopodium quinoa</name>
    <name type="common">Quinoa</name>
    <dbReference type="NCBI Taxonomy" id="63459"/>
    <lineage>
        <taxon>Eukaryota</taxon>
        <taxon>Viridiplantae</taxon>
        <taxon>Streptophyta</taxon>
        <taxon>Embryophyta</taxon>
        <taxon>Tracheophyta</taxon>
        <taxon>Spermatophyta</taxon>
        <taxon>Magnoliopsida</taxon>
        <taxon>eudicotyledons</taxon>
        <taxon>Gunneridae</taxon>
        <taxon>Pentapetalae</taxon>
        <taxon>Caryophyllales</taxon>
        <taxon>Chenopodiaceae</taxon>
        <taxon>Chenopodioideae</taxon>
        <taxon>Atripliceae</taxon>
        <taxon>Chenopodium</taxon>
    </lineage>
</organism>
<dbReference type="PROSITE" id="PS51762">
    <property type="entry name" value="GH16_2"/>
    <property type="match status" value="1"/>
</dbReference>
<proteinExistence type="predicted"/>
<dbReference type="OMA" id="NPHRIMS"/>
<dbReference type="PANTHER" id="PTHR31062">
    <property type="entry name" value="XYLOGLUCAN ENDOTRANSGLUCOSYLASE/HYDROLASE PROTEIN 8-RELATED"/>
    <property type="match status" value="1"/>
</dbReference>
<dbReference type="InterPro" id="IPR013320">
    <property type="entry name" value="ConA-like_dom_sf"/>
</dbReference>
<keyword evidence="4" id="KW-0732">Signal</keyword>
<evidence type="ECO:0000313" key="6">
    <source>
        <dbReference type="EnsemblPlants" id="AUR62005694-RA:cds"/>
    </source>
</evidence>
<dbReference type="InterPro" id="IPR008263">
    <property type="entry name" value="GH16_AS"/>
</dbReference>
<evidence type="ECO:0000256" key="2">
    <source>
        <dbReference type="ARBA" id="ARBA00023295"/>
    </source>
</evidence>
<reference evidence="6" key="1">
    <citation type="journal article" date="2017" name="Nature">
        <title>The genome of Chenopodium quinoa.</title>
        <authorList>
            <person name="Jarvis D.E."/>
            <person name="Ho Y.S."/>
            <person name="Lightfoot D.J."/>
            <person name="Schmoeckel S.M."/>
            <person name="Li B."/>
            <person name="Borm T.J.A."/>
            <person name="Ohyanagi H."/>
            <person name="Mineta K."/>
            <person name="Michell C.T."/>
            <person name="Saber N."/>
            <person name="Kharbatia N.M."/>
            <person name="Rupper R.R."/>
            <person name="Sharp A.R."/>
            <person name="Dally N."/>
            <person name="Boughton B.A."/>
            <person name="Woo Y.H."/>
            <person name="Gao G."/>
            <person name="Schijlen E.G.W.M."/>
            <person name="Guo X."/>
            <person name="Momin A.A."/>
            <person name="Negrao S."/>
            <person name="Al-Babili S."/>
            <person name="Gehring C."/>
            <person name="Roessner U."/>
            <person name="Jung C."/>
            <person name="Murphy K."/>
            <person name="Arold S.T."/>
            <person name="Gojobori T."/>
            <person name="van der Linden C.G."/>
            <person name="van Loo E.N."/>
            <person name="Jellen E.N."/>
            <person name="Maughan P.J."/>
            <person name="Tester M."/>
        </authorList>
    </citation>
    <scope>NUCLEOTIDE SEQUENCE [LARGE SCALE GENOMIC DNA]</scope>
    <source>
        <strain evidence="6">cv. PI 614886</strain>
    </source>
</reference>
<accession>A0A803L1F6</accession>
<sequence length="154" mass="17140">MSRGLVPSAIILLFSNLIVGALSGNFIKDFDITWGDQHAAILNNGKLLTLSLDQSSGSGFKSKNEYLFGKIDMQIKLVPDNSAGVVTAYYLSSLGATHDEIDLEFLGNMSGQPYMLHTNIFTQGQGNREQQFYLWFDPTANFHTYSILWNPQLI</sequence>
<evidence type="ECO:0000313" key="7">
    <source>
        <dbReference type="Proteomes" id="UP000596660"/>
    </source>
</evidence>
<evidence type="ECO:0000256" key="1">
    <source>
        <dbReference type="ARBA" id="ARBA00022801"/>
    </source>
</evidence>
<dbReference type="InterPro" id="IPR000757">
    <property type="entry name" value="Beta-glucanase-like"/>
</dbReference>
<dbReference type="PROSITE" id="PS01034">
    <property type="entry name" value="GH16_1"/>
    <property type="match status" value="1"/>
</dbReference>
<feature type="signal peptide" evidence="4">
    <location>
        <begin position="1"/>
        <end position="23"/>
    </location>
</feature>
<dbReference type="Pfam" id="PF00722">
    <property type="entry name" value="Glyco_hydro_16"/>
    <property type="match status" value="1"/>
</dbReference>
<dbReference type="Gramene" id="AUR62005694-RA">
    <property type="protein sequence ID" value="AUR62005694-RA:cds"/>
    <property type="gene ID" value="AUR62005694"/>
</dbReference>
<dbReference type="GO" id="GO:0005975">
    <property type="term" value="P:carbohydrate metabolic process"/>
    <property type="evidence" value="ECO:0007669"/>
    <property type="project" value="InterPro"/>
</dbReference>
<dbReference type="InterPro" id="IPR008264">
    <property type="entry name" value="Beta_glucanase"/>
</dbReference>
<dbReference type="Gene3D" id="2.60.120.200">
    <property type="match status" value="1"/>
</dbReference>
<keyword evidence="1" id="KW-0378">Hydrolase</keyword>